<evidence type="ECO:0000256" key="2">
    <source>
        <dbReference type="SAM" id="Phobius"/>
    </source>
</evidence>
<gene>
    <name evidence="3" type="ORF">g.2190</name>
</gene>
<feature type="transmembrane region" description="Helical" evidence="2">
    <location>
        <begin position="286"/>
        <end position="305"/>
    </location>
</feature>
<feature type="transmembrane region" description="Helical" evidence="2">
    <location>
        <begin position="253"/>
        <end position="274"/>
    </location>
</feature>
<evidence type="ECO:0000256" key="1">
    <source>
        <dbReference type="SAM" id="MobiDB-lite"/>
    </source>
</evidence>
<dbReference type="PANTHER" id="PTHR34116">
    <property type="entry name" value="PLASMINOGEN ACTIVATOR INHIBITOR"/>
    <property type="match status" value="1"/>
</dbReference>
<reference evidence="3" key="1">
    <citation type="submission" date="2015-08" db="EMBL/GenBank/DDBJ databases">
        <authorList>
            <person name="Babu N.S."/>
            <person name="Beckwith C.J."/>
            <person name="Beseler K.G."/>
            <person name="Brison A."/>
            <person name="Carone J.V."/>
            <person name="Caskin T.P."/>
            <person name="Diamond M."/>
            <person name="Durham M.E."/>
            <person name="Foxe J.M."/>
            <person name="Go M."/>
            <person name="Henderson B.A."/>
            <person name="Jones I.B."/>
            <person name="McGettigan J.A."/>
            <person name="Micheletti S.J."/>
            <person name="Nasrallah M.E."/>
            <person name="Ortiz D."/>
            <person name="Piller C.R."/>
            <person name="Privatt S.R."/>
            <person name="Schneider S.L."/>
            <person name="Sharp S."/>
            <person name="Smith T.C."/>
            <person name="Stanton J.D."/>
            <person name="Ullery H.E."/>
            <person name="Wilson R.J."/>
            <person name="Serrano M.G."/>
            <person name="Buck G."/>
            <person name="Lee V."/>
            <person name="Wang Y."/>
            <person name="Carvalho R."/>
            <person name="Voegtly L."/>
            <person name="Shi R."/>
            <person name="Duckworth R."/>
            <person name="Johnson A."/>
            <person name="Loviza R."/>
            <person name="Walstead R."/>
            <person name="Shah Z."/>
            <person name="Kiflezghi M."/>
            <person name="Wade K."/>
            <person name="Ball S.L."/>
            <person name="Bradley K.W."/>
            <person name="Asai D.J."/>
            <person name="Bowman C.A."/>
            <person name="Russell D.A."/>
            <person name="Pope W.H."/>
            <person name="Jacobs-Sera D."/>
            <person name="Hendrix R.W."/>
            <person name="Hatfull G.F."/>
        </authorList>
    </citation>
    <scope>NUCLEOTIDE SEQUENCE</scope>
</reference>
<name>A0A1D2A091_AUXPR</name>
<accession>A0A1D2A091</accession>
<dbReference type="PANTHER" id="PTHR34116:SF2">
    <property type="entry name" value="THH1_TOM1_TOM3 DOMAIN-CONTAINING PROTEIN"/>
    <property type="match status" value="1"/>
</dbReference>
<organism evidence="3">
    <name type="scientific">Auxenochlorella protothecoides</name>
    <name type="common">Green microalga</name>
    <name type="synonym">Chlorella protothecoides</name>
    <dbReference type="NCBI Taxonomy" id="3075"/>
    <lineage>
        <taxon>Eukaryota</taxon>
        <taxon>Viridiplantae</taxon>
        <taxon>Chlorophyta</taxon>
        <taxon>core chlorophytes</taxon>
        <taxon>Trebouxiophyceae</taxon>
        <taxon>Chlorellales</taxon>
        <taxon>Chlorellaceae</taxon>
        <taxon>Auxenochlorella</taxon>
    </lineage>
</organism>
<sequence>MALTLESLRPADFAVLGVLAVTLLACLLAAAFVIPWRPRSRKLPQHRMANRFWQARFILELLIIVWMATQTLRLSSVWGYSSIVFQDDVTDWSGAGRNCRVYLTVALGVLQPLCCLTALLAFAAVTRLPEDRESLGGWRASGSLIFTALLLTIPIALCQAVIAWLSTFVTLPGGVELEAQPTSLLGYFFAAFAVGGRQACGGEAGCTLCTFPAAAVIVHLTWRTAFLLVLWLRARRARREARDDLHLAVRVRAFQWALSLLVVGECTAAGVSIAFNPFTWGNQACWLAFFACLVAQVWLLGWAVVTRPLHDAHALNKRVAFWNAAAEAGGPPPSPEGRLIRAWAQRSDGGGGGQPSPFGPVTHSAPPRPLSSSLSQASATLGPGDSMRSLPSFAAEPPPRMYRT</sequence>
<dbReference type="EMBL" id="GDKF01006012">
    <property type="protein sequence ID" value="JAT72610.1"/>
    <property type="molecule type" value="Transcribed_RNA"/>
</dbReference>
<keyword evidence="2" id="KW-0472">Membrane</keyword>
<dbReference type="AlphaFoldDB" id="A0A1D2A091"/>
<feature type="transmembrane region" description="Helical" evidence="2">
    <location>
        <begin position="13"/>
        <end position="36"/>
    </location>
</feature>
<feature type="transmembrane region" description="Helical" evidence="2">
    <location>
        <begin position="57"/>
        <end position="81"/>
    </location>
</feature>
<feature type="transmembrane region" description="Helical" evidence="2">
    <location>
        <begin position="144"/>
        <end position="165"/>
    </location>
</feature>
<proteinExistence type="predicted"/>
<feature type="region of interest" description="Disordered" evidence="1">
    <location>
        <begin position="345"/>
        <end position="404"/>
    </location>
</feature>
<feature type="compositionally biased region" description="Low complexity" evidence="1">
    <location>
        <begin position="370"/>
        <end position="381"/>
    </location>
</feature>
<protein>
    <submittedName>
        <fullName evidence="3">Uncharacterized protein</fullName>
    </submittedName>
</protein>
<keyword evidence="2" id="KW-0812">Transmembrane</keyword>
<feature type="transmembrane region" description="Helical" evidence="2">
    <location>
        <begin position="211"/>
        <end position="232"/>
    </location>
</feature>
<keyword evidence="2" id="KW-1133">Transmembrane helix</keyword>
<feature type="transmembrane region" description="Helical" evidence="2">
    <location>
        <begin position="101"/>
        <end position="123"/>
    </location>
</feature>
<evidence type="ECO:0000313" key="3">
    <source>
        <dbReference type="EMBL" id="JAT72610.1"/>
    </source>
</evidence>